<accession>A0ABP2L3Y8</accession>
<dbReference type="Pfam" id="PF03061">
    <property type="entry name" value="4HBT"/>
    <property type="match status" value="1"/>
</dbReference>
<evidence type="ECO:0000313" key="4">
    <source>
        <dbReference type="Proteomes" id="UP000004018"/>
    </source>
</evidence>
<dbReference type="EMBL" id="AFIJ01000029">
    <property type="protein sequence ID" value="EGL40306.1"/>
    <property type="molecule type" value="Genomic_DNA"/>
</dbReference>
<dbReference type="SUPFAM" id="SSF54637">
    <property type="entry name" value="Thioesterase/thiol ester dehydrase-isomerase"/>
    <property type="match status" value="1"/>
</dbReference>
<sequence length="102" mass="11313">MFHNRGTTWNNPNQTMYGGILYAMADSAMSLACEAAGKPVVTLDLAMNYLAPAWADTCIRAVATLIHQGRTTMVGLCDFYDDRDRYLAHGRGTFFVTDKNEV</sequence>
<comment type="caution">
    <text evidence="3">The sequence shown here is derived from an EMBL/GenBank/DDBJ whole genome shotgun (WGS) entry which is preliminary data.</text>
</comment>
<protein>
    <recommendedName>
        <fullName evidence="2">Thioesterase domain-containing protein</fullName>
    </recommendedName>
</protein>
<dbReference type="NCBIfam" id="TIGR00369">
    <property type="entry name" value="unchar_dom_1"/>
    <property type="match status" value="1"/>
</dbReference>
<evidence type="ECO:0000313" key="3">
    <source>
        <dbReference type="EMBL" id="EGL40306.1"/>
    </source>
</evidence>
<proteinExistence type="predicted"/>
<dbReference type="InterPro" id="IPR029069">
    <property type="entry name" value="HotDog_dom_sf"/>
</dbReference>
<organism evidence="3 4">
    <name type="scientific">Megasphaera lornae</name>
    <dbReference type="NCBI Taxonomy" id="1000568"/>
    <lineage>
        <taxon>Bacteria</taxon>
        <taxon>Bacillati</taxon>
        <taxon>Bacillota</taxon>
        <taxon>Negativicutes</taxon>
        <taxon>Veillonellales</taxon>
        <taxon>Veillonellaceae</taxon>
        <taxon>Megasphaera</taxon>
    </lineage>
</organism>
<name>A0ABP2L3Y8_9FIRM</name>
<dbReference type="Proteomes" id="UP000004018">
    <property type="component" value="Unassembled WGS sequence"/>
</dbReference>
<dbReference type="PANTHER" id="PTHR43240">
    <property type="entry name" value="1,4-DIHYDROXY-2-NAPHTHOYL-COA THIOESTERASE 1"/>
    <property type="match status" value="1"/>
</dbReference>
<dbReference type="CDD" id="cd03443">
    <property type="entry name" value="PaaI_thioesterase"/>
    <property type="match status" value="1"/>
</dbReference>
<feature type="domain" description="Thioesterase" evidence="2">
    <location>
        <begin position="14"/>
        <end position="86"/>
    </location>
</feature>
<reference evidence="3 4" key="1">
    <citation type="submission" date="2011-04" db="EMBL/GenBank/DDBJ databases">
        <authorList>
            <person name="Harkins D.M."/>
            <person name="Madupu R."/>
            <person name="Durkin A.S."/>
            <person name="Torralba M."/>
            <person name="Methe B."/>
            <person name="Sutton G.G."/>
            <person name="Nelson K.E."/>
        </authorList>
    </citation>
    <scope>NUCLEOTIDE SEQUENCE [LARGE SCALE GENOMIC DNA]</scope>
    <source>
        <strain evidence="3 4">UPII 199-6</strain>
    </source>
</reference>
<gene>
    <name evidence="3" type="ORF">HMPREF1039_0703</name>
</gene>
<keyword evidence="4" id="KW-1185">Reference proteome</keyword>
<dbReference type="Gene3D" id="3.10.129.10">
    <property type="entry name" value="Hotdog Thioesterase"/>
    <property type="match status" value="1"/>
</dbReference>
<keyword evidence="1" id="KW-0378">Hydrolase</keyword>
<evidence type="ECO:0000259" key="2">
    <source>
        <dbReference type="Pfam" id="PF03061"/>
    </source>
</evidence>
<dbReference type="InterPro" id="IPR006683">
    <property type="entry name" value="Thioestr_dom"/>
</dbReference>
<dbReference type="InterPro" id="IPR003736">
    <property type="entry name" value="PAAI_dom"/>
</dbReference>
<evidence type="ECO:0000256" key="1">
    <source>
        <dbReference type="ARBA" id="ARBA00022801"/>
    </source>
</evidence>